<dbReference type="Gene3D" id="1.10.530.40">
    <property type="match status" value="1"/>
</dbReference>
<dbReference type="InterPro" id="IPR023347">
    <property type="entry name" value="Lysozyme_dom_sf"/>
</dbReference>
<accession>A0ABW2ZG86</accession>
<dbReference type="InterPro" id="IPR051018">
    <property type="entry name" value="Bacteriophage_GH24"/>
</dbReference>
<evidence type="ECO:0000256" key="4">
    <source>
        <dbReference type="ARBA" id="ARBA00022801"/>
    </source>
</evidence>
<evidence type="ECO:0000256" key="3">
    <source>
        <dbReference type="ARBA" id="ARBA00022638"/>
    </source>
</evidence>
<organism evidence="8 9">
    <name type="scientific">Mucilaginibacter lutimaris</name>
    <dbReference type="NCBI Taxonomy" id="931629"/>
    <lineage>
        <taxon>Bacteria</taxon>
        <taxon>Pseudomonadati</taxon>
        <taxon>Bacteroidota</taxon>
        <taxon>Sphingobacteriia</taxon>
        <taxon>Sphingobacteriales</taxon>
        <taxon>Sphingobacteriaceae</taxon>
        <taxon>Mucilaginibacter</taxon>
    </lineage>
</organism>
<dbReference type="Pfam" id="PF00959">
    <property type="entry name" value="Phage_lysozyme"/>
    <property type="match status" value="1"/>
</dbReference>
<comment type="similarity">
    <text evidence="7">Belongs to the glycosyl hydrolase 24 family.</text>
</comment>
<dbReference type="InterPro" id="IPR002196">
    <property type="entry name" value="Glyco_hydro_24"/>
</dbReference>
<dbReference type="Proteomes" id="UP001597073">
    <property type="component" value="Unassembled WGS sequence"/>
</dbReference>
<dbReference type="InterPro" id="IPR033907">
    <property type="entry name" value="Endolysin_autolysin"/>
</dbReference>
<evidence type="ECO:0000313" key="9">
    <source>
        <dbReference type="Proteomes" id="UP001597073"/>
    </source>
</evidence>
<dbReference type="RefSeq" id="WP_377142007.1">
    <property type="nucleotide sequence ID" value="NZ_JBHTIA010000005.1"/>
</dbReference>
<dbReference type="SUPFAM" id="SSF53955">
    <property type="entry name" value="Lysozyme-like"/>
    <property type="match status" value="1"/>
</dbReference>
<dbReference type="InterPro" id="IPR034690">
    <property type="entry name" value="Endolysin_T4_type"/>
</dbReference>
<keyword evidence="2 7" id="KW-0929">Antimicrobial</keyword>
<dbReference type="HAMAP" id="MF_04110">
    <property type="entry name" value="ENDOLYSIN_T4"/>
    <property type="match status" value="1"/>
</dbReference>
<dbReference type="EMBL" id="JBHTIA010000005">
    <property type="protein sequence ID" value="MFD0765197.1"/>
    <property type="molecule type" value="Genomic_DNA"/>
</dbReference>
<keyword evidence="6 7" id="KW-0326">Glycosidase</keyword>
<evidence type="ECO:0000256" key="7">
    <source>
        <dbReference type="RuleBase" id="RU003788"/>
    </source>
</evidence>
<evidence type="ECO:0000256" key="6">
    <source>
        <dbReference type="ARBA" id="ARBA00023295"/>
    </source>
</evidence>
<dbReference type="CDD" id="cd00737">
    <property type="entry name" value="lyz_endolysin_autolysin"/>
    <property type="match status" value="1"/>
</dbReference>
<sequence length="155" mass="17188">MMTLSKRGIALIKNFEGLRLYAYKDIAGVWTIGYGSTKYADGRAVKKGDKLTNESEAEALLKSTLTIYINAVNKGITVHLSQNQFDALVSFIYNVGTGAVKSSTLFKKLNAGNYTAAAEQFLVWNKITDPLTGKKVVSKTLTQRREQERVLFLTQ</sequence>
<dbReference type="PANTHER" id="PTHR38107">
    <property type="match status" value="1"/>
</dbReference>
<proteinExistence type="inferred from homology"/>
<protein>
    <recommendedName>
        <fullName evidence="7">Lysozyme</fullName>
        <ecNumber evidence="7">3.2.1.17</ecNumber>
    </recommendedName>
</protein>
<keyword evidence="5" id="KW-1035">Host cytoplasm</keyword>
<evidence type="ECO:0000256" key="5">
    <source>
        <dbReference type="ARBA" id="ARBA00023200"/>
    </source>
</evidence>
<evidence type="ECO:0000313" key="8">
    <source>
        <dbReference type="EMBL" id="MFD0765197.1"/>
    </source>
</evidence>
<evidence type="ECO:0000256" key="1">
    <source>
        <dbReference type="ARBA" id="ARBA00000632"/>
    </source>
</evidence>
<dbReference type="EC" id="3.2.1.17" evidence="7"/>
<evidence type="ECO:0000256" key="2">
    <source>
        <dbReference type="ARBA" id="ARBA00022529"/>
    </source>
</evidence>
<reference evidence="9" key="1">
    <citation type="journal article" date="2019" name="Int. J. Syst. Evol. Microbiol.">
        <title>The Global Catalogue of Microorganisms (GCM) 10K type strain sequencing project: providing services to taxonomists for standard genome sequencing and annotation.</title>
        <authorList>
            <consortium name="The Broad Institute Genomics Platform"/>
            <consortium name="The Broad Institute Genome Sequencing Center for Infectious Disease"/>
            <person name="Wu L."/>
            <person name="Ma J."/>
        </authorList>
    </citation>
    <scope>NUCLEOTIDE SEQUENCE [LARGE SCALE GENOMIC DNA]</scope>
    <source>
        <strain evidence="9">CCUG 60742</strain>
    </source>
</reference>
<comment type="catalytic activity">
    <reaction evidence="1 7">
        <text>Hydrolysis of (1-&gt;4)-beta-linkages between N-acetylmuramic acid and N-acetyl-D-glucosamine residues in a peptidoglycan and between N-acetyl-D-glucosamine residues in chitodextrins.</text>
        <dbReference type="EC" id="3.2.1.17"/>
    </reaction>
</comment>
<keyword evidence="9" id="KW-1185">Reference proteome</keyword>
<dbReference type="PANTHER" id="PTHR38107:SF3">
    <property type="entry name" value="LYSOZYME RRRD-RELATED"/>
    <property type="match status" value="1"/>
</dbReference>
<dbReference type="InterPro" id="IPR023346">
    <property type="entry name" value="Lysozyme-like_dom_sf"/>
</dbReference>
<comment type="caution">
    <text evidence="8">The sequence shown here is derived from an EMBL/GenBank/DDBJ whole genome shotgun (WGS) entry which is preliminary data.</text>
</comment>
<name>A0ABW2ZG86_9SPHI</name>
<keyword evidence="3 7" id="KW-0081">Bacteriolytic enzyme</keyword>
<gene>
    <name evidence="8" type="ORF">ACFQZI_10075</name>
</gene>
<keyword evidence="4 7" id="KW-0378">Hydrolase</keyword>